<dbReference type="PANTHER" id="PTHR23501">
    <property type="entry name" value="MAJOR FACILITATOR SUPERFAMILY"/>
    <property type="match status" value="1"/>
</dbReference>
<feature type="domain" description="Major facilitator superfamily (MFS) profile" evidence="6">
    <location>
        <begin position="9"/>
        <end position="477"/>
    </location>
</feature>
<reference evidence="8" key="1">
    <citation type="journal article" date="2019" name="Int. J. Syst. Evol. Microbiol.">
        <title>The Global Catalogue of Microorganisms (GCM) 10K type strain sequencing project: providing services to taxonomists for standard genome sequencing and annotation.</title>
        <authorList>
            <consortium name="The Broad Institute Genomics Platform"/>
            <consortium name="The Broad Institute Genome Sequencing Center for Infectious Disease"/>
            <person name="Wu L."/>
            <person name="Ma J."/>
        </authorList>
    </citation>
    <scope>NUCLEOTIDE SEQUENCE [LARGE SCALE GENOMIC DNA]</scope>
    <source>
        <strain evidence="8">CCUG 56401</strain>
    </source>
</reference>
<dbReference type="PANTHER" id="PTHR23501:SF197">
    <property type="entry name" value="COMD"/>
    <property type="match status" value="1"/>
</dbReference>
<dbReference type="CDD" id="cd17502">
    <property type="entry name" value="MFS_Azr1_MDR_like"/>
    <property type="match status" value="1"/>
</dbReference>
<feature type="transmembrane region" description="Helical" evidence="5">
    <location>
        <begin position="352"/>
        <end position="374"/>
    </location>
</feature>
<dbReference type="SUPFAM" id="SSF103473">
    <property type="entry name" value="MFS general substrate transporter"/>
    <property type="match status" value="1"/>
</dbReference>
<evidence type="ECO:0000313" key="8">
    <source>
        <dbReference type="Proteomes" id="UP001597018"/>
    </source>
</evidence>
<feature type="transmembrane region" description="Helical" evidence="5">
    <location>
        <begin position="386"/>
        <end position="409"/>
    </location>
</feature>
<comment type="caution">
    <text evidence="7">The sequence shown here is derived from an EMBL/GenBank/DDBJ whole genome shotgun (WGS) entry which is preliminary data.</text>
</comment>
<organism evidence="7 8">
    <name type="scientific">Saccharopolyspora rosea</name>
    <dbReference type="NCBI Taxonomy" id="524884"/>
    <lineage>
        <taxon>Bacteria</taxon>
        <taxon>Bacillati</taxon>
        <taxon>Actinomycetota</taxon>
        <taxon>Actinomycetes</taxon>
        <taxon>Pseudonocardiales</taxon>
        <taxon>Pseudonocardiaceae</taxon>
        <taxon>Saccharopolyspora</taxon>
    </lineage>
</organism>
<evidence type="ECO:0000256" key="3">
    <source>
        <dbReference type="ARBA" id="ARBA00022989"/>
    </source>
</evidence>
<evidence type="ECO:0000256" key="5">
    <source>
        <dbReference type="SAM" id="Phobius"/>
    </source>
</evidence>
<dbReference type="PRINTS" id="PR01036">
    <property type="entry name" value="TCRTETB"/>
</dbReference>
<feature type="transmembrane region" description="Helical" evidence="5">
    <location>
        <begin position="220"/>
        <end position="239"/>
    </location>
</feature>
<feature type="transmembrane region" description="Helical" evidence="5">
    <location>
        <begin position="260"/>
        <end position="283"/>
    </location>
</feature>
<dbReference type="Proteomes" id="UP001597018">
    <property type="component" value="Unassembled WGS sequence"/>
</dbReference>
<comment type="subcellular location">
    <subcellularLocation>
        <location evidence="1">Cell membrane</location>
        <topology evidence="1">Multi-pass membrane protein</topology>
    </subcellularLocation>
</comment>
<dbReference type="InterPro" id="IPR036259">
    <property type="entry name" value="MFS_trans_sf"/>
</dbReference>
<dbReference type="Gene3D" id="1.20.1250.20">
    <property type="entry name" value="MFS general substrate transporter like domains"/>
    <property type="match status" value="1"/>
</dbReference>
<dbReference type="InterPro" id="IPR011701">
    <property type="entry name" value="MFS"/>
</dbReference>
<evidence type="ECO:0000259" key="6">
    <source>
        <dbReference type="PROSITE" id="PS50850"/>
    </source>
</evidence>
<keyword evidence="2 5" id="KW-0812">Transmembrane</keyword>
<feature type="transmembrane region" description="Helical" evidence="5">
    <location>
        <begin position="73"/>
        <end position="93"/>
    </location>
</feature>
<dbReference type="RefSeq" id="WP_263247031.1">
    <property type="nucleotide sequence ID" value="NZ_BAABLT010000006.1"/>
</dbReference>
<dbReference type="Pfam" id="PF07690">
    <property type="entry name" value="MFS_1"/>
    <property type="match status" value="1"/>
</dbReference>
<evidence type="ECO:0000256" key="2">
    <source>
        <dbReference type="ARBA" id="ARBA00022692"/>
    </source>
</evidence>
<feature type="transmembrane region" description="Helical" evidence="5">
    <location>
        <begin position="450"/>
        <end position="472"/>
    </location>
</feature>
<dbReference type="EMBL" id="JBHTIW010000014">
    <property type="protein sequence ID" value="MFD0921622.1"/>
    <property type="molecule type" value="Genomic_DNA"/>
</dbReference>
<sequence>MPERRILVVFSGLMTAMLPAALDQTIVATALPTIAGDLGALGSLSGVVTAYLLGLTVAMPLHGKIGDRIGRKPVFQFAIAVFLLGSSLCGLAASLPQLLVFRAVQGVGGGGILVGAQAVIGEVVSPRERGRYIGLIGAVFAFASVVGPLLGGLFVDHATWRWIFFVNLPVGVVALVVVGLVLRLPRPDKRLPVDFAGAALLAGASVCLVLATSWSGTVPAVSAALGAGAVVLLVGWFLAERRAADPVVPLELFADPVFSFGGAISLLVGAAMLVGISFLPLFLQVVVGVGATGSGLLLLPLVASLVVTSIGSGQLITRIGRYKPFPIAGCAVAALGMHLLSTMDITTGWSTVAWYMAVLGVGLGMVMQVIVLAVQNSAPRRHLGTATSSVTYLRTIGGAVGVAAFGALLNHRIAGALPGADGHVDALTPGLIAQLPPPLRAVLVRAFADALPPIFGLVVPLLAVGLVLAICLRERPLRTTSHLAGAAPRG</sequence>
<feature type="transmembrane region" description="Helical" evidence="5">
    <location>
        <begin position="322"/>
        <end position="340"/>
    </location>
</feature>
<dbReference type="Gene3D" id="1.20.1720.10">
    <property type="entry name" value="Multidrug resistance protein D"/>
    <property type="match status" value="1"/>
</dbReference>
<proteinExistence type="predicted"/>
<feature type="transmembrane region" description="Helical" evidence="5">
    <location>
        <begin position="160"/>
        <end position="182"/>
    </location>
</feature>
<feature type="transmembrane region" description="Helical" evidence="5">
    <location>
        <begin position="38"/>
        <end position="61"/>
    </location>
</feature>
<accession>A0ABW3FV49</accession>
<dbReference type="PROSITE" id="PS50850">
    <property type="entry name" value="MFS"/>
    <property type="match status" value="1"/>
</dbReference>
<evidence type="ECO:0000313" key="7">
    <source>
        <dbReference type="EMBL" id="MFD0921622.1"/>
    </source>
</evidence>
<feature type="transmembrane region" description="Helical" evidence="5">
    <location>
        <begin position="99"/>
        <end position="120"/>
    </location>
</feature>
<name>A0ABW3FV49_9PSEU</name>
<dbReference type="InterPro" id="IPR020846">
    <property type="entry name" value="MFS_dom"/>
</dbReference>
<gene>
    <name evidence="7" type="ORF">ACFQ16_17900</name>
</gene>
<feature type="transmembrane region" description="Helical" evidence="5">
    <location>
        <begin position="194"/>
        <end position="214"/>
    </location>
</feature>
<keyword evidence="8" id="KW-1185">Reference proteome</keyword>
<feature type="transmembrane region" description="Helical" evidence="5">
    <location>
        <begin position="289"/>
        <end position="310"/>
    </location>
</feature>
<feature type="transmembrane region" description="Helical" evidence="5">
    <location>
        <begin position="132"/>
        <end position="154"/>
    </location>
</feature>
<keyword evidence="4 5" id="KW-0472">Membrane</keyword>
<evidence type="ECO:0000256" key="4">
    <source>
        <dbReference type="ARBA" id="ARBA00023136"/>
    </source>
</evidence>
<evidence type="ECO:0000256" key="1">
    <source>
        <dbReference type="ARBA" id="ARBA00004651"/>
    </source>
</evidence>
<keyword evidence="3 5" id="KW-1133">Transmembrane helix</keyword>
<protein>
    <submittedName>
        <fullName evidence="7">MDR family MFS transporter</fullName>
    </submittedName>
</protein>